<dbReference type="EMBL" id="JABBHF010000007">
    <property type="protein sequence ID" value="NMH88397.1"/>
    <property type="molecule type" value="Genomic_DNA"/>
</dbReference>
<evidence type="ECO:0000256" key="2">
    <source>
        <dbReference type="ARBA" id="ARBA00022801"/>
    </source>
</evidence>
<protein>
    <submittedName>
        <fullName evidence="6">Glycoside hydrolase family 28 protein</fullName>
    </submittedName>
</protein>
<comment type="similarity">
    <text evidence="1 4">Belongs to the glycosyl hydrolase 28 family.</text>
</comment>
<feature type="signal peptide" evidence="5">
    <location>
        <begin position="1"/>
        <end position="25"/>
    </location>
</feature>
<sequence>MKVINMLTKLNTIIILLIASFSCQSQVLEMSVLDHGAVNDGETLTTKAIQNTIDKVSEKGGGVVKVPKGVYLCGTILLKDNVTLHLEKGAEIIGSYYLKDYYNIDPFTDAVGQKRGNCLVGAKDAKNIAITGKGVINGRGEYMIFGKGERSKRPFLVRIVGCTNVEIRDVVVRNSAAWTIHLFQSKKVNIDGIRLLSQSEQNGDGIDIDSSQDVVITNCDINAHDDAICFKTTSPVPTKNCKVSNCLLSSSWGAIKFGTESMGNFENIEVSDCYIYDTKGGGVKILSADGANIKNLNIHDLEMNDVEMPIFIRLGSRLRTYRDAEKQAVGSMNGIKISNIKIHGKRYKEWRMAPASTIFITGIPEAKIKNVRIENIDAKMYFAGTADVVDKVVPENERKYPEYLKFGVLPAYGAYIRHTENIQIKNFKINTVEQEQRHLIKIDGVKGFKLDGIYTEKDEGAVTPIAIANSSDTVIKNVNISGSTSDNHIQYDK</sequence>
<keyword evidence="5" id="KW-0732">Signal</keyword>
<gene>
    <name evidence="6" type="ORF">HHX25_12855</name>
</gene>
<proteinExistence type="inferred from homology"/>
<dbReference type="InterPro" id="IPR012334">
    <property type="entry name" value="Pectin_lyas_fold"/>
</dbReference>
<name>A0ABX1RXT3_9FLAO</name>
<evidence type="ECO:0000256" key="4">
    <source>
        <dbReference type="RuleBase" id="RU361169"/>
    </source>
</evidence>
<dbReference type="PANTHER" id="PTHR31339">
    <property type="entry name" value="PECTIN LYASE-RELATED"/>
    <property type="match status" value="1"/>
</dbReference>
<keyword evidence="7" id="KW-1185">Reference proteome</keyword>
<dbReference type="SUPFAM" id="SSF51126">
    <property type="entry name" value="Pectin lyase-like"/>
    <property type="match status" value="2"/>
</dbReference>
<feature type="chain" id="PRO_5047386604" evidence="5">
    <location>
        <begin position="26"/>
        <end position="493"/>
    </location>
</feature>
<evidence type="ECO:0000256" key="3">
    <source>
        <dbReference type="ARBA" id="ARBA00023295"/>
    </source>
</evidence>
<dbReference type="InterPro" id="IPR000743">
    <property type="entry name" value="Glyco_hydro_28"/>
</dbReference>
<accession>A0ABX1RXT3</accession>
<keyword evidence="3 4" id="KW-0326">Glycosidase</keyword>
<dbReference type="InterPro" id="IPR006626">
    <property type="entry name" value="PbH1"/>
</dbReference>
<reference evidence="6 7" key="1">
    <citation type="submission" date="2020-04" db="EMBL/GenBank/DDBJ databases">
        <title>A Flavivirga sp. nov.</title>
        <authorList>
            <person name="Sun X."/>
        </authorList>
    </citation>
    <scope>NUCLEOTIDE SEQUENCE [LARGE SCALE GENOMIC DNA]</scope>
    <source>
        <strain evidence="6 7">Y03</strain>
    </source>
</reference>
<dbReference type="Pfam" id="PF00295">
    <property type="entry name" value="Glyco_hydro_28"/>
    <property type="match status" value="1"/>
</dbReference>
<evidence type="ECO:0000313" key="6">
    <source>
        <dbReference type="EMBL" id="NMH88397.1"/>
    </source>
</evidence>
<keyword evidence="2 4" id="KW-0378">Hydrolase</keyword>
<dbReference type="PANTHER" id="PTHR31339:SF9">
    <property type="entry name" value="PLASMIN AND FIBRONECTIN-BINDING PROTEIN A"/>
    <property type="match status" value="1"/>
</dbReference>
<organism evidence="6 7">
    <name type="scientific">Flavivirga algicola</name>
    <dbReference type="NCBI Taxonomy" id="2729136"/>
    <lineage>
        <taxon>Bacteria</taxon>
        <taxon>Pseudomonadati</taxon>
        <taxon>Bacteroidota</taxon>
        <taxon>Flavobacteriia</taxon>
        <taxon>Flavobacteriales</taxon>
        <taxon>Flavobacteriaceae</taxon>
        <taxon>Flavivirga</taxon>
    </lineage>
</organism>
<evidence type="ECO:0000256" key="1">
    <source>
        <dbReference type="ARBA" id="ARBA00008834"/>
    </source>
</evidence>
<dbReference type="Gene3D" id="2.160.20.10">
    <property type="entry name" value="Single-stranded right-handed beta-helix, Pectin lyase-like"/>
    <property type="match status" value="1"/>
</dbReference>
<evidence type="ECO:0000256" key="5">
    <source>
        <dbReference type="SAM" id="SignalP"/>
    </source>
</evidence>
<comment type="caution">
    <text evidence="6">The sequence shown here is derived from an EMBL/GenBank/DDBJ whole genome shotgun (WGS) entry which is preliminary data.</text>
</comment>
<evidence type="ECO:0000313" key="7">
    <source>
        <dbReference type="Proteomes" id="UP000746690"/>
    </source>
</evidence>
<dbReference type="Proteomes" id="UP000746690">
    <property type="component" value="Unassembled WGS sequence"/>
</dbReference>
<dbReference type="SMART" id="SM00710">
    <property type="entry name" value="PbH1"/>
    <property type="match status" value="5"/>
</dbReference>
<dbReference type="GO" id="GO:0016787">
    <property type="term" value="F:hydrolase activity"/>
    <property type="evidence" value="ECO:0007669"/>
    <property type="project" value="UniProtKB-KW"/>
</dbReference>
<dbReference type="InterPro" id="IPR011050">
    <property type="entry name" value="Pectin_lyase_fold/virulence"/>
</dbReference>
<dbReference type="InterPro" id="IPR051801">
    <property type="entry name" value="GH28_Enzymes"/>
</dbReference>
<dbReference type="PROSITE" id="PS51257">
    <property type="entry name" value="PROKAR_LIPOPROTEIN"/>
    <property type="match status" value="1"/>
</dbReference>
<dbReference type="RefSeq" id="WP_169674116.1">
    <property type="nucleotide sequence ID" value="NZ_JABBHF010000007.1"/>
</dbReference>